<protein>
    <submittedName>
        <fullName evidence="3">Uncharacterized protein</fullName>
    </submittedName>
</protein>
<evidence type="ECO:0000313" key="3">
    <source>
        <dbReference type="EMBL" id="TQL99917.1"/>
    </source>
</evidence>
<keyword evidence="2" id="KW-1133">Transmembrane helix</keyword>
<keyword evidence="4" id="KW-1185">Reference proteome</keyword>
<name>A0A543CSM1_9ACTN</name>
<comment type="caution">
    <text evidence="3">The sequence shown here is derived from an EMBL/GenBank/DDBJ whole genome shotgun (WGS) entry which is preliminary data.</text>
</comment>
<dbReference type="EMBL" id="VFOZ01000001">
    <property type="protein sequence ID" value="TQL99917.1"/>
    <property type="molecule type" value="Genomic_DNA"/>
</dbReference>
<accession>A0A543CSM1</accession>
<dbReference type="Proteomes" id="UP000316096">
    <property type="component" value="Unassembled WGS sequence"/>
</dbReference>
<keyword evidence="2" id="KW-0812">Transmembrane</keyword>
<sequence length="183" mass="18810">MRGRHARDGLPDTTRTPAESRRSHLALAGGAGLAVTMAAALIAFAALIPSGSGGAPKAAAVNVLGGRPAAPVAPAAAAPPRPAHAMRGGDQAVLAYFEDRDPLSAAHVTEAVWTGPMLRVYTDLPAGDADSKTAVGLCETAAAYLTARDRIPEVFVHADRDAGYPVLANKMDARDDCRLARVP</sequence>
<evidence type="ECO:0000313" key="4">
    <source>
        <dbReference type="Proteomes" id="UP000316096"/>
    </source>
</evidence>
<dbReference type="AlphaFoldDB" id="A0A543CSM1"/>
<feature type="compositionally biased region" description="Basic and acidic residues" evidence="1">
    <location>
        <begin position="1"/>
        <end position="10"/>
    </location>
</feature>
<keyword evidence="2" id="KW-0472">Membrane</keyword>
<feature type="transmembrane region" description="Helical" evidence="2">
    <location>
        <begin position="25"/>
        <end position="48"/>
    </location>
</feature>
<feature type="region of interest" description="Disordered" evidence="1">
    <location>
        <begin position="1"/>
        <end position="23"/>
    </location>
</feature>
<evidence type="ECO:0000256" key="2">
    <source>
        <dbReference type="SAM" id="Phobius"/>
    </source>
</evidence>
<gene>
    <name evidence="3" type="ORF">FB559_5618</name>
</gene>
<reference evidence="3 4" key="1">
    <citation type="submission" date="2019-06" db="EMBL/GenBank/DDBJ databases">
        <title>Sequencing the genomes of 1000 actinobacteria strains.</title>
        <authorList>
            <person name="Klenk H.-P."/>
        </authorList>
    </citation>
    <scope>NUCLEOTIDE SEQUENCE [LARGE SCALE GENOMIC DNA]</scope>
    <source>
        <strain evidence="3 4">DSM 102200</strain>
    </source>
</reference>
<organism evidence="3 4">
    <name type="scientific">Actinoallomurus bryophytorum</name>
    <dbReference type="NCBI Taxonomy" id="1490222"/>
    <lineage>
        <taxon>Bacteria</taxon>
        <taxon>Bacillati</taxon>
        <taxon>Actinomycetota</taxon>
        <taxon>Actinomycetes</taxon>
        <taxon>Streptosporangiales</taxon>
        <taxon>Thermomonosporaceae</taxon>
        <taxon>Actinoallomurus</taxon>
    </lineage>
</organism>
<proteinExistence type="predicted"/>
<evidence type="ECO:0000256" key="1">
    <source>
        <dbReference type="SAM" id="MobiDB-lite"/>
    </source>
</evidence>